<evidence type="ECO:0000256" key="2">
    <source>
        <dbReference type="ARBA" id="ARBA00022741"/>
    </source>
</evidence>
<organism evidence="5 6">
    <name type="scientific">Desmophyllum pertusum</name>
    <dbReference type="NCBI Taxonomy" id="174260"/>
    <lineage>
        <taxon>Eukaryota</taxon>
        <taxon>Metazoa</taxon>
        <taxon>Cnidaria</taxon>
        <taxon>Anthozoa</taxon>
        <taxon>Hexacorallia</taxon>
        <taxon>Scleractinia</taxon>
        <taxon>Caryophylliina</taxon>
        <taxon>Caryophylliidae</taxon>
        <taxon>Desmophyllum</taxon>
    </lineage>
</organism>
<dbReference type="InterPro" id="IPR058047">
    <property type="entry name" value="CPSase_preATP-grasp"/>
</dbReference>
<dbReference type="GO" id="GO:0019240">
    <property type="term" value="P:citrulline biosynthetic process"/>
    <property type="evidence" value="ECO:0007669"/>
    <property type="project" value="TreeGrafter"/>
</dbReference>
<dbReference type="GO" id="GO:0006228">
    <property type="term" value="P:UTP biosynthetic process"/>
    <property type="evidence" value="ECO:0007669"/>
    <property type="project" value="TreeGrafter"/>
</dbReference>
<dbReference type="SUPFAM" id="SSF52440">
    <property type="entry name" value="PreATP-grasp domain"/>
    <property type="match status" value="1"/>
</dbReference>
<dbReference type="SUPFAM" id="SSF48108">
    <property type="entry name" value="Carbamoyl phosphate synthetase, large subunit connection domain"/>
    <property type="match status" value="1"/>
</dbReference>
<dbReference type="Gene3D" id="1.10.1030.10">
    <property type="entry name" value="Carbamoyl-phosphate synthetase, large subunit oligomerisation domain"/>
    <property type="match status" value="1"/>
</dbReference>
<dbReference type="GO" id="GO:0004151">
    <property type="term" value="F:dihydroorotase activity"/>
    <property type="evidence" value="ECO:0007669"/>
    <property type="project" value="TreeGrafter"/>
</dbReference>
<dbReference type="InterPro" id="IPR016185">
    <property type="entry name" value="PreATP-grasp_dom_sf"/>
</dbReference>
<dbReference type="PANTHER" id="PTHR11405:SF5">
    <property type="entry name" value="CAD PROTEIN"/>
    <property type="match status" value="1"/>
</dbReference>
<evidence type="ECO:0000313" key="5">
    <source>
        <dbReference type="EMBL" id="KAJ7373954.1"/>
    </source>
</evidence>
<gene>
    <name evidence="5" type="ORF">OS493_009281</name>
</gene>
<sequence length="194" mass="21640">MAIGRRFEEALQKALRMVSESNLGFDSHGHCASEQELKQPSDQRIHVLAAASKRDTRGWLGQTAVSTSAPLIHKEKAAEVSYEDLQGAKQLGFSDKQIAKCIHNTEIAVRKVRQHYGLTPFVKQIDTVAAEYPAFTNYLYLTYNACENDIDFESGACMVIGSGVYRIGSSVEFDWCAVGCIRELRKIYLVNKVC</sequence>
<protein>
    <recommendedName>
        <fullName evidence="4">Carbamoyl-phosphate synthetase large subunit oligomerisation domain-containing protein</fullName>
    </recommendedName>
</protein>
<dbReference type="PANTHER" id="PTHR11405">
    <property type="entry name" value="CARBAMOYLTRANSFERASE FAMILY MEMBER"/>
    <property type="match status" value="1"/>
</dbReference>
<keyword evidence="1" id="KW-0436">Ligase</keyword>
<dbReference type="GO" id="GO:0006207">
    <property type="term" value="P:'de novo' pyrimidine nucleobase biosynthetic process"/>
    <property type="evidence" value="ECO:0007669"/>
    <property type="project" value="TreeGrafter"/>
</dbReference>
<dbReference type="GO" id="GO:0006541">
    <property type="term" value="P:glutamine metabolic process"/>
    <property type="evidence" value="ECO:0007669"/>
    <property type="project" value="TreeGrafter"/>
</dbReference>
<dbReference type="EMBL" id="MU826829">
    <property type="protein sequence ID" value="KAJ7373954.1"/>
    <property type="molecule type" value="Genomic_DNA"/>
</dbReference>
<name>A0A9W9Z3Z3_9CNID</name>
<reference evidence="5" key="1">
    <citation type="submission" date="2023-01" db="EMBL/GenBank/DDBJ databases">
        <title>Genome assembly of the deep-sea coral Lophelia pertusa.</title>
        <authorList>
            <person name="Herrera S."/>
            <person name="Cordes E."/>
        </authorList>
    </citation>
    <scope>NUCLEOTIDE SEQUENCE</scope>
    <source>
        <strain evidence="5">USNM1676648</strain>
        <tissue evidence="5">Polyp</tissue>
    </source>
</reference>
<dbReference type="SMART" id="SM01096">
    <property type="entry name" value="CPSase_L_D3"/>
    <property type="match status" value="1"/>
</dbReference>
<keyword evidence="6" id="KW-1185">Reference proteome</keyword>
<comment type="caution">
    <text evidence="5">The sequence shown here is derived from an EMBL/GenBank/DDBJ whole genome shotgun (WGS) entry which is preliminary data.</text>
</comment>
<dbReference type="InterPro" id="IPR005480">
    <property type="entry name" value="CPSase_lsu_oligo"/>
</dbReference>
<dbReference type="GO" id="GO:0005524">
    <property type="term" value="F:ATP binding"/>
    <property type="evidence" value="ECO:0007669"/>
    <property type="project" value="UniProtKB-KW"/>
</dbReference>
<dbReference type="GO" id="GO:0004088">
    <property type="term" value="F:carbamoyl-phosphate synthase (glutamine-hydrolyzing) activity"/>
    <property type="evidence" value="ECO:0007669"/>
    <property type="project" value="TreeGrafter"/>
</dbReference>
<evidence type="ECO:0000259" key="4">
    <source>
        <dbReference type="SMART" id="SM01096"/>
    </source>
</evidence>
<dbReference type="OrthoDB" id="434at2759"/>
<feature type="domain" description="Carbamoyl-phosphate synthetase large subunit oligomerisation" evidence="4">
    <location>
        <begin position="33"/>
        <end position="143"/>
    </location>
</feature>
<dbReference type="GO" id="GO:0004070">
    <property type="term" value="F:aspartate carbamoyltransferase activity"/>
    <property type="evidence" value="ECO:0007669"/>
    <property type="project" value="TreeGrafter"/>
</dbReference>
<dbReference type="InterPro" id="IPR036897">
    <property type="entry name" value="CarbamoylP_synth_lsu_oligo_sf"/>
</dbReference>
<keyword evidence="3" id="KW-0067">ATP-binding</keyword>
<dbReference type="Gene3D" id="3.40.50.20">
    <property type="match status" value="1"/>
</dbReference>
<dbReference type="Proteomes" id="UP001163046">
    <property type="component" value="Unassembled WGS sequence"/>
</dbReference>
<dbReference type="GO" id="GO:0005829">
    <property type="term" value="C:cytosol"/>
    <property type="evidence" value="ECO:0007669"/>
    <property type="project" value="TreeGrafter"/>
</dbReference>
<keyword evidence="2" id="KW-0547">Nucleotide-binding</keyword>
<dbReference type="Pfam" id="PF25596">
    <property type="entry name" value="CPSase_L_D1"/>
    <property type="match status" value="1"/>
</dbReference>
<evidence type="ECO:0000256" key="3">
    <source>
        <dbReference type="ARBA" id="ARBA00022840"/>
    </source>
</evidence>
<evidence type="ECO:0000313" key="6">
    <source>
        <dbReference type="Proteomes" id="UP001163046"/>
    </source>
</evidence>
<evidence type="ECO:0000256" key="1">
    <source>
        <dbReference type="ARBA" id="ARBA00022598"/>
    </source>
</evidence>
<dbReference type="AlphaFoldDB" id="A0A9W9Z3Z3"/>
<proteinExistence type="predicted"/>
<accession>A0A9W9Z3Z3</accession>